<name>A0A8J7ULG6_9HYPH</name>
<dbReference type="AlphaFoldDB" id="A0A8J7ULG6"/>
<dbReference type="InterPro" id="IPR036282">
    <property type="entry name" value="Glutathione-S-Trfase_C_sf"/>
</dbReference>
<dbReference type="PROSITE" id="PS50405">
    <property type="entry name" value="GST_CTER"/>
    <property type="match status" value="1"/>
</dbReference>
<dbReference type="Gene3D" id="3.40.30.10">
    <property type="entry name" value="Glutaredoxin"/>
    <property type="match status" value="1"/>
</dbReference>
<sequence>MILIGQYDSSFVRRVGIALRLYDLPFEHRPWSVFGDAERIREINPLTRVPTLVLDTGEALVDSTSILDYLDTLAGPERALHPTAQPERYRVMRVTALAAGLADKTVSLFYELRLHDQASQAWIDRCRTQMLATLQVLEGERSAVAGSFWFGDRITHADIAATASLKHMQDSHPDLVSMSSFPALRRHADFFEAMPVFQEISQPFIPPA</sequence>
<reference evidence="3" key="1">
    <citation type="submission" date="2021-03" db="EMBL/GenBank/DDBJ databases">
        <title>Genome sequencing and assembly of Tianweitania sediminis.</title>
        <authorList>
            <person name="Chhetri G."/>
        </authorList>
    </citation>
    <scope>NUCLEOTIDE SEQUENCE</scope>
    <source>
        <strain evidence="3">Z8</strain>
    </source>
</reference>
<dbReference type="GO" id="GO:0016034">
    <property type="term" value="F:maleylacetoacetate isomerase activity"/>
    <property type="evidence" value="ECO:0007669"/>
    <property type="project" value="TreeGrafter"/>
</dbReference>
<dbReference type="Proteomes" id="UP000666240">
    <property type="component" value="Unassembled WGS sequence"/>
</dbReference>
<proteinExistence type="predicted"/>
<dbReference type="GO" id="GO:0006749">
    <property type="term" value="P:glutathione metabolic process"/>
    <property type="evidence" value="ECO:0007669"/>
    <property type="project" value="TreeGrafter"/>
</dbReference>
<dbReference type="SUPFAM" id="SSF47616">
    <property type="entry name" value="GST C-terminal domain-like"/>
    <property type="match status" value="1"/>
</dbReference>
<dbReference type="InterPro" id="IPR004045">
    <property type="entry name" value="Glutathione_S-Trfase_N"/>
</dbReference>
<dbReference type="CDD" id="cd00570">
    <property type="entry name" value="GST_N_family"/>
    <property type="match status" value="1"/>
</dbReference>
<dbReference type="Pfam" id="PF13417">
    <property type="entry name" value="GST_N_3"/>
    <property type="match status" value="1"/>
</dbReference>
<dbReference type="InterPro" id="IPR010987">
    <property type="entry name" value="Glutathione-S-Trfase_C-like"/>
</dbReference>
<dbReference type="PROSITE" id="PS50404">
    <property type="entry name" value="GST_NTER"/>
    <property type="match status" value="1"/>
</dbReference>
<dbReference type="SFLD" id="SFLDS00019">
    <property type="entry name" value="Glutathione_Transferase_(cytos"/>
    <property type="match status" value="1"/>
</dbReference>
<comment type="caution">
    <text evidence="3">The sequence shown here is derived from an EMBL/GenBank/DDBJ whole genome shotgun (WGS) entry which is preliminary data.</text>
</comment>
<dbReference type="SUPFAM" id="SSF52833">
    <property type="entry name" value="Thioredoxin-like"/>
    <property type="match status" value="1"/>
</dbReference>
<evidence type="ECO:0000259" key="2">
    <source>
        <dbReference type="PROSITE" id="PS50405"/>
    </source>
</evidence>
<accession>A0A8J7ULG6</accession>
<dbReference type="PANTHER" id="PTHR42673">
    <property type="entry name" value="MALEYLACETOACETATE ISOMERASE"/>
    <property type="match status" value="1"/>
</dbReference>
<feature type="domain" description="GST C-terminal" evidence="2">
    <location>
        <begin position="84"/>
        <end position="208"/>
    </location>
</feature>
<dbReference type="EMBL" id="JAGIYY010000010">
    <property type="protein sequence ID" value="MBP0440925.1"/>
    <property type="molecule type" value="Genomic_DNA"/>
</dbReference>
<dbReference type="RefSeq" id="WP_209336958.1">
    <property type="nucleotide sequence ID" value="NZ_JAGIYY010000010.1"/>
</dbReference>
<dbReference type="GO" id="GO:0006559">
    <property type="term" value="P:L-phenylalanine catabolic process"/>
    <property type="evidence" value="ECO:0007669"/>
    <property type="project" value="TreeGrafter"/>
</dbReference>
<evidence type="ECO:0000313" key="3">
    <source>
        <dbReference type="EMBL" id="MBP0440925.1"/>
    </source>
</evidence>
<keyword evidence="4" id="KW-1185">Reference proteome</keyword>
<feature type="domain" description="GST N-terminal" evidence="1">
    <location>
        <begin position="1"/>
        <end position="78"/>
    </location>
</feature>
<gene>
    <name evidence="3" type="ORF">J5Y06_19945</name>
</gene>
<dbReference type="PANTHER" id="PTHR42673:SF21">
    <property type="entry name" value="GLUTATHIONE S-TRANSFERASE YFCF"/>
    <property type="match status" value="1"/>
</dbReference>
<dbReference type="InterPro" id="IPR040079">
    <property type="entry name" value="Glutathione_S-Trfase"/>
</dbReference>
<dbReference type="InterPro" id="IPR036249">
    <property type="entry name" value="Thioredoxin-like_sf"/>
</dbReference>
<protein>
    <submittedName>
        <fullName evidence="3">Glutathione S-transferase family protein</fullName>
    </submittedName>
</protein>
<evidence type="ECO:0000259" key="1">
    <source>
        <dbReference type="PROSITE" id="PS50404"/>
    </source>
</evidence>
<dbReference type="GO" id="GO:0004364">
    <property type="term" value="F:glutathione transferase activity"/>
    <property type="evidence" value="ECO:0007669"/>
    <property type="project" value="TreeGrafter"/>
</dbReference>
<organism evidence="3 4">
    <name type="scientific">Tianweitania sediminis</name>
    <dbReference type="NCBI Taxonomy" id="1502156"/>
    <lineage>
        <taxon>Bacteria</taxon>
        <taxon>Pseudomonadati</taxon>
        <taxon>Pseudomonadota</taxon>
        <taxon>Alphaproteobacteria</taxon>
        <taxon>Hyphomicrobiales</taxon>
        <taxon>Phyllobacteriaceae</taxon>
        <taxon>Tianweitania</taxon>
    </lineage>
</organism>
<dbReference type="Gene3D" id="1.20.1050.10">
    <property type="match status" value="1"/>
</dbReference>
<dbReference type="Pfam" id="PF13410">
    <property type="entry name" value="GST_C_2"/>
    <property type="match status" value="1"/>
</dbReference>
<evidence type="ECO:0000313" key="4">
    <source>
        <dbReference type="Proteomes" id="UP000666240"/>
    </source>
</evidence>